<protein>
    <submittedName>
        <fullName evidence="7">Protein lifeguard 4-like</fullName>
    </submittedName>
</protein>
<dbReference type="AlphaFoldDB" id="A0A3Q0J516"/>
<dbReference type="GeneID" id="103514944"/>
<dbReference type="GO" id="GO:2001234">
    <property type="term" value="P:negative regulation of apoptotic signaling pathway"/>
    <property type="evidence" value="ECO:0007669"/>
    <property type="project" value="TreeGrafter"/>
</dbReference>
<sequence>FLRKVYSLLTMQLLATVTVIILFTFVQDIKDFVHRKLSLEKISAVMYFYFEKEKCSCKDPISQELVFKFSGFLRKVYSLLTMQLLATVTVIILFTFVQDIKDFVHRNDWLVLVSLFATIGLLIGLHVKRLDHPVNLYLLAGFTMVQAFTLGIVVTFYSQMVVLQAIFLTFLVVAGLTSFTFQSKRDFSVMGSGLFAALIILIGVSIIQIFFNNSLLDLVISFAGAIVFSLFIIFDTHMIMQKVSAEEYILATITLYMDILNLFMYILRILEALNRQ</sequence>
<dbReference type="KEGG" id="dci:103514944"/>
<feature type="transmembrane region" description="Helical" evidence="5">
    <location>
        <begin position="193"/>
        <end position="212"/>
    </location>
</feature>
<dbReference type="Pfam" id="PF01027">
    <property type="entry name" value="Bax1-I"/>
    <property type="match status" value="1"/>
</dbReference>
<evidence type="ECO:0000256" key="1">
    <source>
        <dbReference type="ARBA" id="ARBA00004141"/>
    </source>
</evidence>
<dbReference type="GO" id="GO:0005794">
    <property type="term" value="C:Golgi apparatus"/>
    <property type="evidence" value="ECO:0007669"/>
    <property type="project" value="TreeGrafter"/>
</dbReference>
<feature type="transmembrane region" description="Helical" evidence="5">
    <location>
        <begin position="162"/>
        <end position="181"/>
    </location>
</feature>
<dbReference type="PANTHER" id="PTHR23291">
    <property type="entry name" value="BAX INHIBITOR-RELATED"/>
    <property type="match status" value="1"/>
</dbReference>
<comment type="similarity">
    <text evidence="5">Belongs to the BI1 family.</text>
</comment>
<evidence type="ECO:0000313" key="6">
    <source>
        <dbReference type="Proteomes" id="UP000079169"/>
    </source>
</evidence>
<evidence type="ECO:0000256" key="2">
    <source>
        <dbReference type="ARBA" id="ARBA00022692"/>
    </source>
</evidence>
<dbReference type="RefSeq" id="XP_026683587.1">
    <property type="nucleotide sequence ID" value="XM_026827786.1"/>
</dbReference>
<feature type="transmembrane region" description="Helical" evidence="5">
    <location>
        <begin position="6"/>
        <end position="26"/>
    </location>
</feature>
<dbReference type="GO" id="GO:0016020">
    <property type="term" value="C:membrane"/>
    <property type="evidence" value="ECO:0007669"/>
    <property type="project" value="UniProtKB-SubCell"/>
</dbReference>
<keyword evidence="6" id="KW-1185">Reference proteome</keyword>
<evidence type="ECO:0000256" key="5">
    <source>
        <dbReference type="RuleBase" id="RU004379"/>
    </source>
</evidence>
<feature type="transmembrane region" description="Helical" evidence="5">
    <location>
        <begin position="218"/>
        <end position="236"/>
    </location>
</feature>
<feature type="transmembrane region" description="Helical" evidence="5">
    <location>
        <begin position="109"/>
        <end position="127"/>
    </location>
</feature>
<dbReference type="STRING" id="121845.A0A3Q0J516"/>
<feature type="non-terminal residue" evidence="7">
    <location>
        <position position="1"/>
    </location>
</feature>
<name>A0A3Q0J516_DIACI</name>
<evidence type="ECO:0000313" key="7">
    <source>
        <dbReference type="RefSeq" id="XP_026683587.1"/>
    </source>
</evidence>
<dbReference type="InterPro" id="IPR006214">
    <property type="entry name" value="Bax_inhibitor_1-related"/>
</dbReference>
<dbReference type="PANTHER" id="PTHR23291:SF50">
    <property type="entry name" value="PROTEIN LIFEGUARD 4"/>
    <property type="match status" value="1"/>
</dbReference>
<keyword evidence="4 5" id="KW-0472">Membrane</keyword>
<evidence type="ECO:0000256" key="4">
    <source>
        <dbReference type="ARBA" id="ARBA00023136"/>
    </source>
</evidence>
<feature type="transmembrane region" description="Helical" evidence="5">
    <location>
        <begin position="76"/>
        <end position="97"/>
    </location>
</feature>
<dbReference type="Proteomes" id="UP000079169">
    <property type="component" value="Unplaced"/>
</dbReference>
<dbReference type="GO" id="GO:0005783">
    <property type="term" value="C:endoplasmic reticulum"/>
    <property type="evidence" value="ECO:0007669"/>
    <property type="project" value="TreeGrafter"/>
</dbReference>
<keyword evidence="2 5" id="KW-0812">Transmembrane</keyword>
<dbReference type="PaxDb" id="121845-A0A3Q0J516"/>
<reference evidence="7" key="1">
    <citation type="submission" date="2025-08" db="UniProtKB">
        <authorList>
            <consortium name="RefSeq"/>
        </authorList>
    </citation>
    <scope>IDENTIFICATION</scope>
</reference>
<evidence type="ECO:0000256" key="3">
    <source>
        <dbReference type="ARBA" id="ARBA00022989"/>
    </source>
</evidence>
<organism evidence="6 7">
    <name type="scientific">Diaphorina citri</name>
    <name type="common">Asian citrus psyllid</name>
    <dbReference type="NCBI Taxonomy" id="121845"/>
    <lineage>
        <taxon>Eukaryota</taxon>
        <taxon>Metazoa</taxon>
        <taxon>Ecdysozoa</taxon>
        <taxon>Arthropoda</taxon>
        <taxon>Hexapoda</taxon>
        <taxon>Insecta</taxon>
        <taxon>Pterygota</taxon>
        <taxon>Neoptera</taxon>
        <taxon>Paraneoptera</taxon>
        <taxon>Hemiptera</taxon>
        <taxon>Sternorrhyncha</taxon>
        <taxon>Psylloidea</taxon>
        <taxon>Psyllidae</taxon>
        <taxon>Diaphorininae</taxon>
        <taxon>Diaphorina</taxon>
    </lineage>
</organism>
<feature type="transmembrane region" description="Helical" evidence="5">
    <location>
        <begin position="248"/>
        <end position="267"/>
    </location>
</feature>
<gene>
    <name evidence="7" type="primary">LOC103514944</name>
</gene>
<comment type="subcellular location">
    <subcellularLocation>
        <location evidence="1">Membrane</location>
        <topology evidence="1">Multi-pass membrane protein</topology>
    </subcellularLocation>
</comment>
<feature type="transmembrane region" description="Helical" evidence="5">
    <location>
        <begin position="134"/>
        <end position="156"/>
    </location>
</feature>
<comment type="caution">
    <text evidence="5">Lacks conserved residue(s) required for the propagation of feature annotation.</text>
</comment>
<proteinExistence type="inferred from homology"/>
<keyword evidence="3 5" id="KW-1133">Transmembrane helix</keyword>
<accession>A0A3Q0J516</accession>